<reference evidence="14 15" key="1">
    <citation type="journal article" date="2014" name="Genome Biol.">
        <title>Transcriptome and methylome profiling reveals relics of genome dominance in the mesopolyploid Brassica oleracea.</title>
        <authorList>
            <person name="Parkin I.A."/>
            <person name="Koh C."/>
            <person name="Tang H."/>
            <person name="Robinson S.J."/>
            <person name="Kagale S."/>
            <person name="Clarke W.E."/>
            <person name="Town C.D."/>
            <person name="Nixon J."/>
            <person name="Krishnakumar V."/>
            <person name="Bidwell S.L."/>
            <person name="Denoeud F."/>
            <person name="Belcram H."/>
            <person name="Links M.G."/>
            <person name="Just J."/>
            <person name="Clarke C."/>
            <person name="Bender T."/>
            <person name="Huebert T."/>
            <person name="Mason A.S."/>
            <person name="Pires J.C."/>
            <person name="Barker G."/>
            <person name="Moore J."/>
            <person name="Walley P.G."/>
            <person name="Manoli S."/>
            <person name="Batley J."/>
            <person name="Edwards D."/>
            <person name="Nelson M.N."/>
            <person name="Wang X."/>
            <person name="Paterson A.H."/>
            <person name="King G."/>
            <person name="Bancroft I."/>
            <person name="Chalhoub B."/>
            <person name="Sharpe A.G."/>
        </authorList>
    </citation>
    <scope>NUCLEOTIDE SEQUENCE</scope>
    <source>
        <strain evidence="14 15">cv. TO1000</strain>
    </source>
</reference>
<name>A0A0D3C4I8_BRAOL</name>
<comment type="subcellular location">
    <subcellularLocation>
        <location evidence="1">Cytoplasm</location>
        <location evidence="1">Cytoskeleton</location>
        <location evidence="1">Spindle</location>
    </subcellularLocation>
</comment>
<dbReference type="InterPro" id="IPR047149">
    <property type="entry name" value="KIF11-like"/>
</dbReference>
<proteinExistence type="inferred from homology"/>
<dbReference type="Gramene" id="Bo4g186040.1">
    <property type="protein sequence ID" value="Bo4g186040.1"/>
    <property type="gene ID" value="Bo4g186040"/>
</dbReference>
<feature type="binding site" evidence="10">
    <location>
        <begin position="98"/>
        <end position="105"/>
    </location>
    <ligand>
        <name>ATP</name>
        <dbReference type="ChEBI" id="CHEBI:30616"/>
    </ligand>
</feature>
<organism evidence="14 15">
    <name type="scientific">Brassica oleracea var. oleracea</name>
    <dbReference type="NCBI Taxonomy" id="109376"/>
    <lineage>
        <taxon>Eukaryota</taxon>
        <taxon>Viridiplantae</taxon>
        <taxon>Streptophyta</taxon>
        <taxon>Embryophyta</taxon>
        <taxon>Tracheophyta</taxon>
        <taxon>Spermatophyta</taxon>
        <taxon>Magnoliopsida</taxon>
        <taxon>eudicotyledons</taxon>
        <taxon>Gunneridae</taxon>
        <taxon>Pentapetalae</taxon>
        <taxon>rosids</taxon>
        <taxon>malvids</taxon>
        <taxon>Brassicales</taxon>
        <taxon>Brassicaceae</taxon>
        <taxon>Brassiceae</taxon>
        <taxon>Brassica</taxon>
    </lineage>
</organism>
<comment type="similarity">
    <text evidence="8">Belongs to the TRAFAC class myosin-kinesin ATPase superfamily. Kinesin family. KIN-5/BimC subfamily.</text>
</comment>
<dbReference type="Pfam" id="PF00225">
    <property type="entry name" value="Kinesin"/>
    <property type="match status" value="1"/>
</dbReference>
<dbReference type="Proteomes" id="UP000032141">
    <property type="component" value="Chromosome C4"/>
</dbReference>
<keyword evidence="6 10" id="KW-0505">Motor protein</keyword>
<dbReference type="GO" id="GO:0008017">
    <property type="term" value="F:microtubule binding"/>
    <property type="evidence" value="ECO:0007669"/>
    <property type="project" value="InterPro"/>
</dbReference>
<dbReference type="FunFam" id="3.40.850.10:FF:000019">
    <property type="entry name" value="Kinesin-like protein KIN-5D"/>
    <property type="match status" value="1"/>
</dbReference>
<accession>A0A0D3C4I8</accession>
<dbReference type="GO" id="GO:0005524">
    <property type="term" value="F:ATP binding"/>
    <property type="evidence" value="ECO:0007669"/>
    <property type="project" value="UniProtKB-UniRule"/>
</dbReference>
<sequence>MSSRHDKEKGVNVQVLLRCRPFSDDELRSNAPQVLTCNDLQREVAVSQNIAGKHTDRVFTFDKVFGPSAKQKELYDQAVVPIVNEVLEGFNCTIFAYGQTGTGKTYTMEGECRRSKGGPSGGLPAEAGVIPRAVKQIFDTLEGQEAEYSVKVTFLELYNEEITDLLAPEDISRVASEDKQKKPLPLMEDGKGGVLVRGLEEEIVTSANEIFTLLERGSSKRRTAETFLNKQSSRSHSLFSITIHIKEATPEGEELIKCGKLNLVDLAGSENISRSGARDGRAREAGEINKSLLTLGRVISALVEHLGHIPYRDSKLTRLLRDSLGGRTKTCIIATVSPAVHCLEETLSTLDYAHRAKHIRNKPEVNQKMMKSTLIKDLYGEIERLKAGKKRQSLTVVLKLYYSLSSALTFFLFANFKEVYASREKNGVYMPKERYYQEESEKKAMAEQIEQMSGQIENYQKKLEELQNKYTGQVRECSDLTSRLDSTEKNLSQTSKMLASTNGELKKSQYAMKEKDFIISEQKKSGRENKLSADNRKVVDNYQAELSEQISNLFNMVASCLSQQNAQLHGVNKLSQSRLEAHNKAILEMKKKVRASRDLYSSHLEEVQNVVRLHKANSNACLEEVSALTTSSASSIDEFLASGEETTSSLFDELQNALTSHQREMALFARELRQKFHTTMEQTQEMSEYTSTFFQKLMQESKNAENRAAEANENQINSIIDFQKTYEAQSKSDTEKLIADLTNLVSSHVRRQNELVDSRLGNFKDAVSSNKTFMDEHVSAVNTLAKDAKRKWETFSMEAENDAREGADFSAAKHCQMELLLQQSVGHAESAFKHCKLTHESLKEMNSKQVADVSSLVKSACDNNEQHDGEVESARTAAEEDVAKNSDEIIQQIDGMSEGEKVFVSEILKNVKTHEKSLESFQHDHCCQARCIEDKAQETFQQRYMEYETTGTTPSKSEPEVPTKDTIESLRAMPVETLVEVFRENNSYESFAAKESKLQQLTRSPLSQVN</sequence>
<evidence type="ECO:0000256" key="8">
    <source>
        <dbReference type="ARBA" id="ARBA00034704"/>
    </source>
</evidence>
<feature type="domain" description="Kinesin motor" evidence="13">
    <location>
        <begin position="12"/>
        <end position="359"/>
    </location>
</feature>
<keyword evidence="11" id="KW-0175">Coiled coil</keyword>
<dbReference type="InterPro" id="IPR036961">
    <property type="entry name" value="Kinesin_motor_dom_sf"/>
</dbReference>
<evidence type="ECO:0000256" key="9">
    <source>
        <dbReference type="ARBA" id="ARBA00046159"/>
    </source>
</evidence>
<feature type="coiled-coil region" evidence="11">
    <location>
        <begin position="442"/>
        <end position="483"/>
    </location>
</feature>
<dbReference type="HOGENOM" id="CLU_001485_33_0_1"/>
<dbReference type="PANTHER" id="PTHR47970:SF12">
    <property type="entry name" value="KINESIN FAMILY MEMBER 11"/>
    <property type="match status" value="1"/>
</dbReference>
<evidence type="ECO:0000256" key="11">
    <source>
        <dbReference type="SAM" id="Coils"/>
    </source>
</evidence>
<evidence type="ECO:0000256" key="7">
    <source>
        <dbReference type="ARBA" id="ARBA00023212"/>
    </source>
</evidence>
<dbReference type="InterPro" id="IPR047241">
    <property type="entry name" value="KIF11-like_kin_motor_dom"/>
</dbReference>
<dbReference type="InterPro" id="IPR027417">
    <property type="entry name" value="P-loop_NTPase"/>
</dbReference>
<dbReference type="STRING" id="109376.A0A0D3C4I8"/>
<dbReference type="GO" id="GO:0090307">
    <property type="term" value="P:mitotic spindle assembly"/>
    <property type="evidence" value="ECO:0007669"/>
    <property type="project" value="TreeGrafter"/>
</dbReference>
<evidence type="ECO:0000313" key="15">
    <source>
        <dbReference type="Proteomes" id="UP000032141"/>
    </source>
</evidence>
<keyword evidence="3" id="KW-0493">Microtubule</keyword>
<dbReference type="GO" id="GO:0051231">
    <property type="term" value="P:spindle elongation"/>
    <property type="evidence" value="ECO:0007669"/>
    <property type="project" value="TreeGrafter"/>
</dbReference>
<dbReference type="GO" id="GO:0072686">
    <property type="term" value="C:mitotic spindle"/>
    <property type="evidence" value="ECO:0007669"/>
    <property type="project" value="TreeGrafter"/>
</dbReference>
<dbReference type="GO" id="GO:0005876">
    <property type="term" value="C:spindle microtubule"/>
    <property type="evidence" value="ECO:0007669"/>
    <property type="project" value="TreeGrafter"/>
</dbReference>
<protein>
    <recommendedName>
        <fullName evidence="13">Kinesin motor domain-containing protein</fullName>
    </recommendedName>
</protein>
<dbReference type="OMA" id="HCKLTHE"/>
<dbReference type="PROSITE" id="PS50067">
    <property type="entry name" value="KINESIN_MOTOR_2"/>
    <property type="match status" value="1"/>
</dbReference>
<keyword evidence="4 10" id="KW-0547">Nucleotide-binding</keyword>
<dbReference type="GO" id="GO:0008574">
    <property type="term" value="F:plus-end-directed microtubule motor activity"/>
    <property type="evidence" value="ECO:0007669"/>
    <property type="project" value="TreeGrafter"/>
</dbReference>
<feature type="coiled-coil region" evidence="11">
    <location>
        <begin position="651"/>
        <end position="714"/>
    </location>
</feature>
<evidence type="ECO:0000256" key="4">
    <source>
        <dbReference type="ARBA" id="ARBA00022741"/>
    </source>
</evidence>
<keyword evidence="15" id="KW-1185">Reference proteome</keyword>
<evidence type="ECO:0000256" key="5">
    <source>
        <dbReference type="ARBA" id="ARBA00022840"/>
    </source>
</evidence>
<dbReference type="Gene3D" id="3.40.850.10">
    <property type="entry name" value="Kinesin motor domain"/>
    <property type="match status" value="1"/>
</dbReference>
<evidence type="ECO:0000256" key="10">
    <source>
        <dbReference type="PROSITE-ProRule" id="PRU00283"/>
    </source>
</evidence>
<feature type="region of interest" description="Disordered" evidence="12">
    <location>
        <begin position="948"/>
        <end position="969"/>
    </location>
</feature>
<dbReference type="AlphaFoldDB" id="A0A0D3C4I8"/>
<dbReference type="PRINTS" id="PR00380">
    <property type="entry name" value="KINESINHEAVY"/>
</dbReference>
<dbReference type="SUPFAM" id="SSF52540">
    <property type="entry name" value="P-loop containing nucleoside triphosphate hydrolases"/>
    <property type="match status" value="1"/>
</dbReference>
<keyword evidence="2" id="KW-0963">Cytoplasm</keyword>
<dbReference type="PANTHER" id="PTHR47970">
    <property type="entry name" value="KINESIN-LIKE PROTEIN KIF11"/>
    <property type="match status" value="1"/>
</dbReference>
<dbReference type="SMART" id="SM00129">
    <property type="entry name" value="KISc"/>
    <property type="match status" value="1"/>
</dbReference>
<keyword evidence="5 10" id="KW-0067">ATP-binding</keyword>
<evidence type="ECO:0000256" key="3">
    <source>
        <dbReference type="ARBA" id="ARBA00022701"/>
    </source>
</evidence>
<dbReference type="InterPro" id="IPR019821">
    <property type="entry name" value="Kinesin_motor_CS"/>
</dbReference>
<dbReference type="eggNOG" id="KOG0243">
    <property type="taxonomic scope" value="Eukaryota"/>
</dbReference>
<dbReference type="GO" id="GO:0007018">
    <property type="term" value="P:microtubule-based movement"/>
    <property type="evidence" value="ECO:0007669"/>
    <property type="project" value="InterPro"/>
</dbReference>
<evidence type="ECO:0000313" key="14">
    <source>
        <dbReference type="EnsemblPlants" id="Bo4g186040.1"/>
    </source>
</evidence>
<dbReference type="CDD" id="cd01364">
    <property type="entry name" value="KISc_BimC_Eg5"/>
    <property type="match status" value="1"/>
</dbReference>
<evidence type="ECO:0000256" key="1">
    <source>
        <dbReference type="ARBA" id="ARBA00004186"/>
    </source>
</evidence>
<dbReference type="EnsemblPlants" id="Bo4g186040.1">
    <property type="protein sequence ID" value="Bo4g186040.1"/>
    <property type="gene ID" value="Bo4g186040"/>
</dbReference>
<keyword evidence="7" id="KW-0206">Cytoskeleton</keyword>
<evidence type="ECO:0000256" key="12">
    <source>
        <dbReference type="SAM" id="MobiDB-lite"/>
    </source>
</evidence>
<evidence type="ECO:0000259" key="13">
    <source>
        <dbReference type="PROSITE" id="PS50067"/>
    </source>
</evidence>
<evidence type="ECO:0000256" key="6">
    <source>
        <dbReference type="ARBA" id="ARBA00023175"/>
    </source>
</evidence>
<dbReference type="InterPro" id="IPR001752">
    <property type="entry name" value="Kinesin_motor_dom"/>
</dbReference>
<evidence type="ECO:0000256" key="2">
    <source>
        <dbReference type="ARBA" id="ARBA00022490"/>
    </source>
</evidence>
<reference evidence="14" key="2">
    <citation type="submission" date="2015-03" db="UniProtKB">
        <authorList>
            <consortium name="EnsemblPlants"/>
        </authorList>
    </citation>
    <scope>IDENTIFICATION</scope>
</reference>
<comment type="function">
    <text evidence="9">Responsible for microtubule translocation. May be important for the organization of phragmoplast-specific arrays of microtubules. Plays an essential role in stabilizing the mitotic spindle. Required during mitotic cytokinesis.</text>
</comment>
<feature type="compositionally biased region" description="Basic and acidic residues" evidence="12">
    <location>
        <begin position="957"/>
        <end position="968"/>
    </location>
</feature>
<dbReference type="PROSITE" id="PS00411">
    <property type="entry name" value="KINESIN_MOTOR_1"/>
    <property type="match status" value="1"/>
</dbReference>